<keyword evidence="2" id="KW-1185">Reference proteome</keyword>
<evidence type="ECO:0000313" key="2">
    <source>
        <dbReference type="Proteomes" id="UP000008963"/>
    </source>
</evidence>
<gene>
    <name evidence="1" type="ordered locus">BMS_1049</name>
</gene>
<dbReference type="HOGENOM" id="CLU_3007982_0_0_7"/>
<reference evidence="2" key="1">
    <citation type="journal article" date="2013" name="ISME J.">
        <title>A small predatory core genome in the divergent marine Bacteriovorax marinus SJ and the terrestrial Bdellovibrio bacteriovorus.</title>
        <authorList>
            <person name="Crossman L.C."/>
            <person name="Chen H."/>
            <person name="Cerdeno-Tarraga A.M."/>
            <person name="Brooks K."/>
            <person name="Quail M.A."/>
            <person name="Pineiro S.A."/>
            <person name="Hobley L."/>
            <person name="Sockett R.E."/>
            <person name="Bentley S.D."/>
            <person name="Parkhill J."/>
            <person name="Williams H.N."/>
            <person name="Stine O.C."/>
        </authorList>
    </citation>
    <scope>NUCLEOTIDE SEQUENCE [LARGE SCALE GENOMIC DNA]</scope>
    <source>
        <strain evidence="2">ATCC BAA-682 / DSM 15412 / SJ</strain>
    </source>
</reference>
<evidence type="ECO:0000313" key="1">
    <source>
        <dbReference type="EMBL" id="CBW25933.1"/>
    </source>
</evidence>
<organism evidence="1 2">
    <name type="scientific">Halobacteriovorax marinus (strain ATCC BAA-682 / DSM 15412 / SJ)</name>
    <name type="common">Bacteriovorax marinus</name>
    <dbReference type="NCBI Taxonomy" id="862908"/>
    <lineage>
        <taxon>Bacteria</taxon>
        <taxon>Pseudomonadati</taxon>
        <taxon>Bdellovibrionota</taxon>
        <taxon>Bacteriovoracia</taxon>
        <taxon>Bacteriovoracales</taxon>
        <taxon>Halobacteriovoraceae</taxon>
        <taxon>Halobacteriovorax</taxon>
    </lineage>
</organism>
<sequence>MLLIKNRKIIKRLKVKRELKTESVSTGYTLVMIRVSSQKQGDRGTSLEEQEKAIRE</sequence>
<name>E1WXX6_HALMS</name>
<accession>E1WXX6</accession>
<dbReference type="Proteomes" id="UP000008963">
    <property type="component" value="Chromosome"/>
</dbReference>
<dbReference type="AlphaFoldDB" id="E1WXX6"/>
<dbReference type="RefSeq" id="WP_014243717.1">
    <property type="nucleotide sequence ID" value="NC_016620.1"/>
</dbReference>
<dbReference type="STRING" id="862908.BMS_1049"/>
<dbReference type="PATRIC" id="fig|862908.3.peg.1000"/>
<proteinExistence type="predicted"/>
<protein>
    <submittedName>
        <fullName evidence="1">Uncharacterized protein</fullName>
    </submittedName>
</protein>
<dbReference type="KEGG" id="bmx:BMS_1049"/>
<dbReference type="EMBL" id="FQ312005">
    <property type="protein sequence ID" value="CBW25933.1"/>
    <property type="molecule type" value="Genomic_DNA"/>
</dbReference>